<dbReference type="InterPro" id="IPR056884">
    <property type="entry name" value="NPHP3-like_N"/>
</dbReference>
<keyword evidence="7" id="KW-1185">Reference proteome</keyword>
<proteinExistence type="predicted"/>
<dbReference type="InterPro" id="IPR020472">
    <property type="entry name" value="WD40_PAC1"/>
</dbReference>
<feature type="repeat" description="WD" evidence="3">
    <location>
        <begin position="881"/>
        <end position="922"/>
    </location>
</feature>
<dbReference type="InterPro" id="IPR019775">
    <property type="entry name" value="WD40_repeat_CS"/>
</dbReference>
<accession>A0A0K6GD81</accession>
<protein>
    <submittedName>
        <fullName evidence="6">Vegetative incompatibility protein HET-E-1 [Podospora anserina]</fullName>
    </submittedName>
</protein>
<dbReference type="SMART" id="SM00320">
    <property type="entry name" value="WD40"/>
    <property type="match status" value="9"/>
</dbReference>
<dbReference type="InterPro" id="IPR027417">
    <property type="entry name" value="P-loop_NTPase"/>
</dbReference>
<feature type="region of interest" description="Disordered" evidence="4">
    <location>
        <begin position="1"/>
        <end position="106"/>
    </location>
</feature>
<evidence type="ECO:0000313" key="6">
    <source>
        <dbReference type="EMBL" id="CUA76344.1"/>
    </source>
</evidence>
<feature type="compositionally biased region" description="Polar residues" evidence="4">
    <location>
        <begin position="77"/>
        <end position="87"/>
    </location>
</feature>
<dbReference type="Pfam" id="PF24883">
    <property type="entry name" value="NPHP3_N"/>
    <property type="match status" value="1"/>
</dbReference>
<dbReference type="PROSITE" id="PS00678">
    <property type="entry name" value="WD_REPEATS_1"/>
    <property type="match status" value="2"/>
</dbReference>
<feature type="domain" description="NACHT" evidence="5">
    <location>
        <begin position="302"/>
        <end position="447"/>
    </location>
</feature>
<dbReference type="PROSITE" id="PS50294">
    <property type="entry name" value="WD_REPEATS_REGION"/>
    <property type="match status" value="5"/>
</dbReference>
<organism evidence="6 7">
    <name type="scientific">Rhizoctonia solani</name>
    <dbReference type="NCBI Taxonomy" id="456999"/>
    <lineage>
        <taxon>Eukaryota</taxon>
        <taxon>Fungi</taxon>
        <taxon>Dikarya</taxon>
        <taxon>Basidiomycota</taxon>
        <taxon>Agaricomycotina</taxon>
        <taxon>Agaricomycetes</taxon>
        <taxon>Cantharellales</taxon>
        <taxon>Ceratobasidiaceae</taxon>
        <taxon>Rhizoctonia</taxon>
    </lineage>
</organism>
<sequence length="1493" mass="164978">MSSGSKRKRTDRPTIGADGFLHPGEWGNTPKRPKSPSASGPSTPETAYSHSPSPPNPSSRSPSAMGRPEPSLPSHGLPNTSACSTIPQPLHRNKNTSGTTRSSTGGAWTGLEQALRALHITAKICPPLASAVDSLASFLYIFEAAAKNYKDYDELATGLKRMADQLARHLQGTTSEDIITTITGIATSRAIEKEVQSIDARKSRGLSHRIMKAAHSEEDLIRCYRRIEQLFRQLQGEASMNTWNTVDEMRVEQQLNSLRPSNVARFNSELSTEVSRRGCTKNTRNTILEESLAWSEGSECAKVYWMNGMAGTGKTTIAYSLCERLEARKQLAASFFCTRASPECREAKRIIPTIAYQLARRFLPFRYSLCQQLKQDPDINTGQLSDQFELLLKKPLLAAKDKLSNNLIIVVDALDECNDPHIVELFLDLLFRSVLELPIKFFVTSRPEPAIRNRMMPESERSRSILYLHEIEQSLVQADIELYLKEELASIAPADEDLAELAEHAGNLFIYAATAVRYIRPVGKAVNSKARLRSILAVGTESDTTLSAIDALYIAILTTAINDEELTQRERTQIRSVLRTAICACEPILIQTLASLSGLDDKDDTMAALQPLRSVLYVSDHSEIVTTLHASFPDFMFSQARSGVFHCDKVVHSQFLAVQCFQIMKAQLRFNICSIRSSYIPNDKIPELEEQIATNVSDVLFYTCRFWVDHLSETCPIDDLLYTTDEFLSQRLLFWMEVMSLKSCMVSGIVMLTKLNIWLAPVPSKLHKNLLELASDAQGFVATYGLSPASTYIAHIYLSALPLSPPTSSVRLQYLPHFRGLIKVSGTIFNRMEKASLGAWATDSSYCVTFLPNGDRIALGDKKGTISIQDAYEGKCIIQPFKAHRSIVASLAVSRDGTQIVSGSHDKTLSVWSTHNGSLVSGPFKGHTHQVTSVAFSPDSQLIVSGSNDRTVRIWSPPNVASLQSFTGHEKGVTSVAFSPDGLLIASGSLDHTVRLWDVSSGVAVFILSGHTGPVNSVQFAPADPYVISGSSDRTIRVWSTSDGSLFCQSRKAHTKVITSIAVSPDGSRIASGSADCTIRVWDTQSCKPINDPFEGHTGTIRSVGFSGESGHIVSVSEEIVRVWNAQGQVSQTGMAFKKGKPQDLKISASRSQTHVAFWDRIKATKVHVWDLRTMSQIVIPTKELEEIHHLQLSFDGARIHSLHVSGTICTWDTQTAKLVDGPHRFTSLEKQDLARCSPDGTRVVTCHAGKAELWHVKSNQSVTLCNPGSNLGVYFSQDGSRFTTCRVIDGLYVTDIWDGHSGALVAGPFSVSACGLSPDGTYLGAYSEESNCLIHVDTGKRVDLSRYWGGSVTFTPDGLHVAVKSYFIIDMLDIHGRKINSFKWQHGRLSVLCMEYSSDGWLLLTPRYQENQGGFHVWRFHIDHPPYTINQDGWVLDDQQRPLLWVPKDIRDQFPGCDGVIISDAKEVLQSVEYGGMLVGDDWTQCYIHDSQ</sequence>
<dbReference type="EMBL" id="CYGV01001668">
    <property type="protein sequence ID" value="CUA76344.1"/>
    <property type="molecule type" value="Genomic_DNA"/>
</dbReference>
<dbReference type="InterPro" id="IPR036322">
    <property type="entry name" value="WD40_repeat_dom_sf"/>
</dbReference>
<dbReference type="InterPro" id="IPR007111">
    <property type="entry name" value="NACHT_NTPase"/>
</dbReference>
<feature type="repeat" description="WD" evidence="3">
    <location>
        <begin position="1051"/>
        <end position="1092"/>
    </location>
</feature>
<dbReference type="InterPro" id="IPR001680">
    <property type="entry name" value="WD40_rpt"/>
</dbReference>
<evidence type="ECO:0000313" key="7">
    <source>
        <dbReference type="Proteomes" id="UP000044841"/>
    </source>
</evidence>
<reference evidence="6 7" key="1">
    <citation type="submission" date="2015-07" db="EMBL/GenBank/DDBJ databases">
        <authorList>
            <person name="Noorani M."/>
        </authorList>
    </citation>
    <scope>NUCLEOTIDE SEQUENCE [LARGE SCALE GENOMIC DNA]</scope>
    <source>
        <strain evidence="6">BBA 69670</strain>
    </source>
</reference>
<gene>
    <name evidence="6" type="ORF">RSOLAG22IIIB_12218</name>
</gene>
<feature type="repeat" description="WD" evidence="3">
    <location>
        <begin position="924"/>
        <end position="965"/>
    </location>
</feature>
<name>A0A0K6GD81_9AGAM</name>
<dbReference type="PRINTS" id="PR00320">
    <property type="entry name" value="GPROTEINBRPT"/>
</dbReference>
<dbReference type="Gene3D" id="3.40.50.300">
    <property type="entry name" value="P-loop containing nucleotide triphosphate hydrolases"/>
    <property type="match status" value="1"/>
</dbReference>
<evidence type="ECO:0000256" key="2">
    <source>
        <dbReference type="ARBA" id="ARBA00022737"/>
    </source>
</evidence>
<dbReference type="Gene3D" id="2.130.10.10">
    <property type="entry name" value="YVTN repeat-like/Quinoprotein amine dehydrogenase"/>
    <property type="match status" value="3"/>
</dbReference>
<dbReference type="SUPFAM" id="SSF50978">
    <property type="entry name" value="WD40 repeat-like"/>
    <property type="match status" value="2"/>
</dbReference>
<dbReference type="PANTHER" id="PTHR22847:SF637">
    <property type="entry name" value="WD REPEAT DOMAIN 5B"/>
    <property type="match status" value="1"/>
</dbReference>
<dbReference type="PANTHER" id="PTHR22847">
    <property type="entry name" value="WD40 REPEAT PROTEIN"/>
    <property type="match status" value="1"/>
</dbReference>
<evidence type="ECO:0000256" key="4">
    <source>
        <dbReference type="SAM" id="MobiDB-lite"/>
    </source>
</evidence>
<keyword evidence="1 3" id="KW-0853">WD repeat</keyword>
<dbReference type="InterPro" id="IPR015943">
    <property type="entry name" value="WD40/YVTN_repeat-like_dom_sf"/>
</dbReference>
<feature type="compositionally biased region" description="Basic residues" evidence="4">
    <location>
        <begin position="1"/>
        <end position="10"/>
    </location>
</feature>
<feature type="compositionally biased region" description="Low complexity" evidence="4">
    <location>
        <begin position="96"/>
        <end position="106"/>
    </location>
</feature>
<feature type="repeat" description="WD" evidence="3">
    <location>
        <begin position="966"/>
        <end position="1007"/>
    </location>
</feature>
<dbReference type="Pfam" id="PF00400">
    <property type="entry name" value="WD40"/>
    <property type="match status" value="6"/>
</dbReference>
<evidence type="ECO:0000256" key="3">
    <source>
        <dbReference type="PROSITE-ProRule" id="PRU00221"/>
    </source>
</evidence>
<keyword evidence="2" id="KW-0677">Repeat</keyword>
<dbReference type="GO" id="GO:1990234">
    <property type="term" value="C:transferase complex"/>
    <property type="evidence" value="ECO:0007669"/>
    <property type="project" value="UniProtKB-ARBA"/>
</dbReference>
<dbReference type="PROSITE" id="PS50082">
    <property type="entry name" value="WD_REPEATS_2"/>
    <property type="match status" value="5"/>
</dbReference>
<feature type="compositionally biased region" description="Polar residues" evidence="4">
    <location>
        <begin position="36"/>
        <end position="48"/>
    </location>
</feature>
<dbReference type="CDD" id="cd00200">
    <property type="entry name" value="WD40"/>
    <property type="match status" value="1"/>
</dbReference>
<dbReference type="SUPFAM" id="SSF52540">
    <property type="entry name" value="P-loop containing nucleoside triphosphate hydrolases"/>
    <property type="match status" value="1"/>
</dbReference>
<dbReference type="PROSITE" id="PS50837">
    <property type="entry name" value="NACHT"/>
    <property type="match status" value="1"/>
</dbReference>
<feature type="repeat" description="WD" evidence="3">
    <location>
        <begin position="1008"/>
        <end position="1049"/>
    </location>
</feature>
<evidence type="ECO:0000256" key="1">
    <source>
        <dbReference type="ARBA" id="ARBA00022574"/>
    </source>
</evidence>
<evidence type="ECO:0000259" key="5">
    <source>
        <dbReference type="PROSITE" id="PS50837"/>
    </source>
</evidence>
<dbReference type="Proteomes" id="UP000044841">
    <property type="component" value="Unassembled WGS sequence"/>
</dbReference>